<dbReference type="SUPFAM" id="SSF51735">
    <property type="entry name" value="NAD(P)-binding Rossmann-fold domains"/>
    <property type="match status" value="1"/>
</dbReference>
<evidence type="ECO:0000256" key="2">
    <source>
        <dbReference type="ARBA" id="ARBA00022857"/>
    </source>
</evidence>
<comment type="similarity">
    <text evidence="1">Belongs to the short-chain dehydrogenases/reductases (SDR) family.</text>
</comment>
<feature type="region of interest" description="Disordered" evidence="4">
    <location>
        <begin position="1"/>
        <end position="47"/>
    </location>
</feature>
<dbReference type="PANTHER" id="PTHR48107:SF26">
    <property type="entry name" value="OXIDOREDUCTASE, SHORT-CHAIN DEHYDROGENASE_REDUCTASE FAMILY (AFU_ORTHOLOGUE AFUA_4G05870)"/>
    <property type="match status" value="1"/>
</dbReference>
<dbReference type="Gene3D" id="3.40.50.720">
    <property type="entry name" value="NAD(P)-binding Rossmann-like Domain"/>
    <property type="match status" value="1"/>
</dbReference>
<evidence type="ECO:0000313" key="5">
    <source>
        <dbReference type="EMBL" id="TFK56745.1"/>
    </source>
</evidence>
<dbReference type="AlphaFoldDB" id="A0A5C3NIT7"/>
<evidence type="ECO:0000313" key="6">
    <source>
        <dbReference type="Proteomes" id="UP000305948"/>
    </source>
</evidence>
<dbReference type="Pfam" id="PF13561">
    <property type="entry name" value="adh_short_C2"/>
    <property type="match status" value="1"/>
</dbReference>
<dbReference type="FunFam" id="3.40.50.720:FF:000084">
    <property type="entry name" value="Short-chain dehydrogenase reductase"/>
    <property type="match status" value="1"/>
</dbReference>
<dbReference type="STRING" id="5364.A0A5C3NIT7"/>
<reference evidence="5 6" key="1">
    <citation type="journal article" date="2019" name="Nat. Ecol. Evol.">
        <title>Megaphylogeny resolves global patterns of mushroom evolution.</title>
        <authorList>
            <person name="Varga T."/>
            <person name="Krizsan K."/>
            <person name="Foldi C."/>
            <person name="Dima B."/>
            <person name="Sanchez-Garcia M."/>
            <person name="Sanchez-Ramirez S."/>
            <person name="Szollosi G.J."/>
            <person name="Szarkandi J.G."/>
            <person name="Papp V."/>
            <person name="Albert L."/>
            <person name="Andreopoulos W."/>
            <person name="Angelini C."/>
            <person name="Antonin V."/>
            <person name="Barry K.W."/>
            <person name="Bougher N.L."/>
            <person name="Buchanan P."/>
            <person name="Buyck B."/>
            <person name="Bense V."/>
            <person name="Catcheside P."/>
            <person name="Chovatia M."/>
            <person name="Cooper J."/>
            <person name="Damon W."/>
            <person name="Desjardin D."/>
            <person name="Finy P."/>
            <person name="Geml J."/>
            <person name="Haridas S."/>
            <person name="Hughes K."/>
            <person name="Justo A."/>
            <person name="Karasinski D."/>
            <person name="Kautmanova I."/>
            <person name="Kiss B."/>
            <person name="Kocsube S."/>
            <person name="Kotiranta H."/>
            <person name="LaButti K.M."/>
            <person name="Lechner B.E."/>
            <person name="Liimatainen K."/>
            <person name="Lipzen A."/>
            <person name="Lukacs Z."/>
            <person name="Mihaltcheva S."/>
            <person name="Morgado L.N."/>
            <person name="Niskanen T."/>
            <person name="Noordeloos M.E."/>
            <person name="Ohm R.A."/>
            <person name="Ortiz-Santana B."/>
            <person name="Ovrebo C."/>
            <person name="Racz N."/>
            <person name="Riley R."/>
            <person name="Savchenko A."/>
            <person name="Shiryaev A."/>
            <person name="Soop K."/>
            <person name="Spirin V."/>
            <person name="Szebenyi C."/>
            <person name="Tomsovsky M."/>
            <person name="Tulloss R.E."/>
            <person name="Uehling J."/>
            <person name="Grigoriev I.V."/>
            <person name="Vagvolgyi C."/>
            <person name="Papp T."/>
            <person name="Martin F.M."/>
            <person name="Miettinen O."/>
            <person name="Hibbett D.S."/>
            <person name="Nagy L.G."/>
        </authorList>
    </citation>
    <scope>NUCLEOTIDE SEQUENCE [LARGE SCALE GENOMIC DNA]</scope>
    <source>
        <strain evidence="5 6">OMC1185</strain>
    </source>
</reference>
<accession>A0A5C3NIT7</accession>
<organism evidence="5 6">
    <name type="scientific">Heliocybe sulcata</name>
    <dbReference type="NCBI Taxonomy" id="5364"/>
    <lineage>
        <taxon>Eukaryota</taxon>
        <taxon>Fungi</taxon>
        <taxon>Dikarya</taxon>
        <taxon>Basidiomycota</taxon>
        <taxon>Agaricomycotina</taxon>
        <taxon>Agaricomycetes</taxon>
        <taxon>Gloeophyllales</taxon>
        <taxon>Gloeophyllaceae</taxon>
        <taxon>Heliocybe</taxon>
    </lineage>
</organism>
<dbReference type="InterPro" id="IPR020904">
    <property type="entry name" value="Sc_DH/Rdtase_CS"/>
</dbReference>
<keyword evidence="3" id="KW-0560">Oxidoreductase</keyword>
<dbReference type="Proteomes" id="UP000305948">
    <property type="component" value="Unassembled WGS sequence"/>
</dbReference>
<dbReference type="PRINTS" id="PR00081">
    <property type="entry name" value="GDHRDH"/>
</dbReference>
<sequence>MPNQKQNPLLKQFQKGYRQPVQDQPGAPGLQEKLDPQPLDDVTADGKPYKAANKLEGKAALITGADSGIGRAVAVLYAMEGANLTLTYLPEEEKEVKDVEQRVHAKTGGKTKVITIAADVRKESVCQDVIKQHMDAHGSLDVLVLNHGTQESNTDLPTLPTEQWHNTFDTNLHSFFYFCKAALPNMGPGGSIIFNASINFAVGHPELVDYTSTKGAMIGLARALSNQVAGDGIRVNAIAPGPIWTPLIPATMTKESKESFGQSVPMGRAGQPVEVATSFVFLASADSSYISGQVFHVNGGVVIN</sequence>
<dbReference type="PROSITE" id="PS00061">
    <property type="entry name" value="ADH_SHORT"/>
    <property type="match status" value="1"/>
</dbReference>
<proteinExistence type="inferred from homology"/>
<dbReference type="GO" id="GO:0016614">
    <property type="term" value="F:oxidoreductase activity, acting on CH-OH group of donors"/>
    <property type="evidence" value="ECO:0007669"/>
    <property type="project" value="UniProtKB-ARBA"/>
</dbReference>
<gene>
    <name evidence="5" type="ORF">OE88DRAFT_51954</name>
</gene>
<dbReference type="PRINTS" id="PR00080">
    <property type="entry name" value="SDRFAMILY"/>
</dbReference>
<dbReference type="InterPro" id="IPR002347">
    <property type="entry name" value="SDR_fam"/>
</dbReference>
<dbReference type="OrthoDB" id="1393670at2759"/>
<keyword evidence="2" id="KW-0521">NADP</keyword>
<evidence type="ECO:0000256" key="1">
    <source>
        <dbReference type="ARBA" id="ARBA00006484"/>
    </source>
</evidence>
<evidence type="ECO:0000256" key="4">
    <source>
        <dbReference type="SAM" id="MobiDB-lite"/>
    </source>
</evidence>
<dbReference type="EMBL" id="ML213503">
    <property type="protein sequence ID" value="TFK56745.1"/>
    <property type="molecule type" value="Genomic_DNA"/>
</dbReference>
<dbReference type="PANTHER" id="PTHR48107">
    <property type="entry name" value="NADPH-DEPENDENT ALDEHYDE REDUCTASE-LIKE PROTEIN, CHLOROPLASTIC-RELATED"/>
    <property type="match status" value="1"/>
</dbReference>
<dbReference type="InterPro" id="IPR036291">
    <property type="entry name" value="NAD(P)-bd_dom_sf"/>
</dbReference>
<evidence type="ECO:0000256" key="3">
    <source>
        <dbReference type="ARBA" id="ARBA00023002"/>
    </source>
</evidence>
<name>A0A5C3NIT7_9AGAM</name>
<keyword evidence="6" id="KW-1185">Reference proteome</keyword>
<protein>
    <submittedName>
        <fullName evidence="5">NAD(P)-binding protein</fullName>
    </submittedName>
</protein>